<keyword evidence="10 14" id="KW-0326">Glycosidase</keyword>
<dbReference type="InterPro" id="IPR013780">
    <property type="entry name" value="Glyco_hydro_b"/>
</dbReference>
<dbReference type="GO" id="GO:0004558">
    <property type="term" value="F:alpha-1,4-glucosidase activity"/>
    <property type="evidence" value="ECO:0007669"/>
    <property type="project" value="UniProtKB-EC"/>
</dbReference>
<feature type="signal peptide" evidence="15">
    <location>
        <begin position="1"/>
        <end position="22"/>
    </location>
</feature>
<keyword evidence="6 15" id="KW-0732">Signal</keyword>
<dbReference type="GO" id="GO:0008422">
    <property type="term" value="F:beta-glucosidase activity"/>
    <property type="evidence" value="ECO:0007669"/>
    <property type="project" value="UniProtKB-EC"/>
</dbReference>
<dbReference type="GO" id="GO:0030246">
    <property type="term" value="F:carbohydrate binding"/>
    <property type="evidence" value="ECO:0007669"/>
    <property type="project" value="InterPro"/>
</dbReference>
<dbReference type="InterPro" id="IPR030459">
    <property type="entry name" value="Glyco_hydro_31_CS"/>
</dbReference>
<dbReference type="eggNOG" id="KOG1065">
    <property type="taxonomic scope" value="Eukaryota"/>
</dbReference>
<evidence type="ECO:0000256" key="15">
    <source>
        <dbReference type="SAM" id="SignalP"/>
    </source>
</evidence>
<evidence type="ECO:0000259" key="18">
    <source>
        <dbReference type="Pfam" id="PF21365"/>
    </source>
</evidence>
<evidence type="ECO:0000256" key="5">
    <source>
        <dbReference type="ARBA" id="ARBA00022525"/>
    </source>
</evidence>
<comment type="similarity">
    <text evidence="4 14">Belongs to the glycosyl hydrolase 31 family.</text>
</comment>
<proteinExistence type="inferred from homology"/>
<evidence type="ECO:0000256" key="13">
    <source>
        <dbReference type="ARBA" id="ARBA00025512"/>
    </source>
</evidence>
<dbReference type="PANTHER" id="PTHR22762">
    <property type="entry name" value="ALPHA-GLUCOSIDASE"/>
    <property type="match status" value="1"/>
</dbReference>
<dbReference type="Gene3D" id="2.60.40.1760">
    <property type="entry name" value="glycosyl hydrolase (family 31)"/>
    <property type="match status" value="1"/>
</dbReference>
<evidence type="ECO:0000313" key="20">
    <source>
        <dbReference type="Proteomes" id="UP000018144"/>
    </source>
</evidence>
<organism evidence="19 20">
    <name type="scientific">Pyronema omphalodes (strain CBS 100304)</name>
    <name type="common">Pyronema confluens</name>
    <dbReference type="NCBI Taxonomy" id="1076935"/>
    <lineage>
        <taxon>Eukaryota</taxon>
        <taxon>Fungi</taxon>
        <taxon>Dikarya</taxon>
        <taxon>Ascomycota</taxon>
        <taxon>Pezizomycotina</taxon>
        <taxon>Pezizomycetes</taxon>
        <taxon>Pezizales</taxon>
        <taxon>Pyronemataceae</taxon>
        <taxon>Pyronema</taxon>
    </lineage>
</organism>
<dbReference type="Pfam" id="PF01055">
    <property type="entry name" value="Glyco_hydro_31_2nd"/>
    <property type="match status" value="1"/>
</dbReference>
<dbReference type="STRING" id="1076935.U4L2Y1"/>
<gene>
    <name evidence="19" type="ORF">PCON_06200</name>
</gene>
<evidence type="ECO:0000256" key="8">
    <source>
        <dbReference type="ARBA" id="ARBA00023180"/>
    </source>
</evidence>
<evidence type="ECO:0000256" key="14">
    <source>
        <dbReference type="RuleBase" id="RU361185"/>
    </source>
</evidence>
<keyword evidence="12" id="KW-0624">Polysaccharide degradation</keyword>
<dbReference type="Pfam" id="PF13802">
    <property type="entry name" value="Gal_mutarotas_2"/>
    <property type="match status" value="1"/>
</dbReference>
<keyword evidence="20" id="KW-1185">Reference proteome</keyword>
<dbReference type="Gene3D" id="2.60.40.1180">
    <property type="entry name" value="Golgi alpha-mannosidase II"/>
    <property type="match status" value="2"/>
</dbReference>
<reference evidence="19 20" key="1">
    <citation type="journal article" date="2013" name="PLoS Genet.">
        <title>The genome and development-dependent transcriptomes of Pyronema confluens: a window into fungal evolution.</title>
        <authorList>
            <person name="Traeger S."/>
            <person name="Altegoer F."/>
            <person name="Freitag M."/>
            <person name="Gabaldon T."/>
            <person name="Kempken F."/>
            <person name="Kumar A."/>
            <person name="Marcet-Houben M."/>
            <person name="Poggeler S."/>
            <person name="Stajich J.E."/>
            <person name="Nowrousian M."/>
        </authorList>
    </citation>
    <scope>NUCLEOTIDE SEQUENCE [LARGE SCALE GENOMIC DNA]</scope>
    <source>
        <strain evidence="20">CBS 100304</strain>
        <tissue evidence="19">Vegetative mycelium</tissue>
    </source>
</reference>
<keyword evidence="9" id="KW-0119">Carbohydrate metabolism</keyword>
<sequence length="842" mass="93765">MWGSKLTSVLLAVTALSPQVLAGLTPGTEKCQGYAASNVKKSISGLTADLSLNGNGCAIYGSDLKSLKLEVNYETNERIHVKISDPKDKRYEVPEITIPRPAAEKGLKNPDIIFNIQQNPFAFSISRRSTGEKIFETTGALVFEDQYIRLATKTAQNPNIYGLGEHTEPFKLPSTNFTRTLWNRDSFGVPNNSNLYGSHPVYFEHRKTGTHGVFLLNSNGMDIKIDNGVLEYNIIGGVLDFYFMAGPTAENVAAQYTQIVGLPAMHAYWGLGSHQCRWGYKTADEVAGVIANYSAAGIPLETMWTDIDYMDGHRVFSLDPKNFPLDKMRSIVSDLHKKEQKYIMMIDPAVAYQPYPSFERGVADNVFLKDTDGSIFKGVVWPGITAFPDWFHPNTSAYWTKEMEIFFNAETGVDIDGSWIDMNEPANFCRYPCNNPENTPNTGTKRRSLPMSSALGQLATRQTTGKNYISPPYAIHNDIEFGLSDRTVHTDVVHENGLIEYDVHNLYGTSMSTATYDALKARRPGKRPFVITRSTFAGAGHRVGKWLGDNLSTWHHYRNSISGVLQFNSIYQVPMVGADVCGFGDNTTSTLCARWTSLGAFTPFYRNHNIEGAVPQEPYRWPVVASAARKAIGVRYQLLDYFYTALWKQSQTGVPSVQPLWFQYPKDNKVWGMDLQFLYGPSVVVAPVTNENSTSVDIYLPDDIWYDYHTQSPVKSGNQTLTNVNFDEIPLFIRGGSILPIRKAEGAMTTAEVRRRDFELLIVPGKDGKASGELYLDDGESITPSAVTHVTFQYGNGRLKVQGKFGYKTSAKITAVKVLGGLRSLKQKKLAFAIEKTLDVLV</sequence>
<evidence type="ECO:0000259" key="17">
    <source>
        <dbReference type="Pfam" id="PF13802"/>
    </source>
</evidence>
<dbReference type="GO" id="GO:0000272">
    <property type="term" value="P:polysaccharide catabolic process"/>
    <property type="evidence" value="ECO:0007669"/>
    <property type="project" value="UniProtKB-KW"/>
</dbReference>
<comment type="subcellular location">
    <subcellularLocation>
        <location evidence="3">Secreted</location>
    </subcellularLocation>
</comment>
<evidence type="ECO:0000256" key="12">
    <source>
        <dbReference type="ARBA" id="ARBA00023326"/>
    </source>
</evidence>
<keyword evidence="11" id="KW-0961">Cell wall biogenesis/degradation</keyword>
<dbReference type="InterPro" id="IPR000322">
    <property type="entry name" value="Glyco_hydro_31_TIM"/>
</dbReference>
<feature type="domain" description="Glycoside hydrolase family 31 TIM barrel" evidence="16">
    <location>
        <begin position="263"/>
        <end position="645"/>
    </location>
</feature>
<dbReference type="SUPFAM" id="SSF51011">
    <property type="entry name" value="Glycosyl hydrolase domain"/>
    <property type="match status" value="1"/>
</dbReference>
<comment type="catalytic activity">
    <reaction evidence="2">
        <text>Hydrolysis of terminal, non-reducing (1-&gt;4)-linked alpha-D-glucose residues with release of alpha-D-glucose.</text>
        <dbReference type="EC" id="3.2.1.20"/>
    </reaction>
</comment>
<evidence type="ECO:0000256" key="3">
    <source>
        <dbReference type="ARBA" id="ARBA00004613"/>
    </source>
</evidence>
<dbReference type="InterPro" id="IPR025887">
    <property type="entry name" value="Glyco_hydro_31_N_dom"/>
</dbReference>
<dbReference type="GO" id="GO:0071555">
    <property type="term" value="P:cell wall organization"/>
    <property type="evidence" value="ECO:0007669"/>
    <property type="project" value="UniProtKB-KW"/>
</dbReference>
<keyword evidence="8" id="KW-0325">Glycoprotein</keyword>
<dbReference type="InterPro" id="IPR048395">
    <property type="entry name" value="Glyco_hydro_31_C"/>
</dbReference>
<dbReference type="PANTHER" id="PTHR22762:SF67">
    <property type="entry name" value="ALPHA_BETA-GLUCOSIDASE AGDC-RELATED"/>
    <property type="match status" value="1"/>
</dbReference>
<dbReference type="CDD" id="cd14752">
    <property type="entry name" value="GH31_N"/>
    <property type="match status" value="1"/>
</dbReference>
<dbReference type="InterPro" id="IPR017853">
    <property type="entry name" value="GH"/>
</dbReference>
<dbReference type="Proteomes" id="UP000018144">
    <property type="component" value="Unassembled WGS sequence"/>
</dbReference>
<dbReference type="AlphaFoldDB" id="U4L2Y1"/>
<comment type="catalytic activity">
    <reaction evidence="1">
        <text>Hydrolysis of terminal, non-reducing beta-D-glucosyl residues with release of beta-D-glucose.</text>
        <dbReference type="EC" id="3.2.1.21"/>
    </reaction>
</comment>
<accession>U4L2Y1</accession>
<evidence type="ECO:0000256" key="1">
    <source>
        <dbReference type="ARBA" id="ARBA00000448"/>
    </source>
</evidence>
<evidence type="ECO:0000256" key="2">
    <source>
        <dbReference type="ARBA" id="ARBA00001657"/>
    </source>
</evidence>
<protein>
    <submittedName>
        <fullName evidence="19">Similar to Probable alpha/beta-glucosidase agdC acc. no. Q4WRH9</fullName>
    </submittedName>
</protein>
<dbReference type="PROSITE" id="PS00707">
    <property type="entry name" value="GLYCOSYL_HYDROL_F31_2"/>
    <property type="match status" value="1"/>
</dbReference>
<dbReference type="SUPFAM" id="SSF51445">
    <property type="entry name" value="(Trans)glycosidases"/>
    <property type="match status" value="1"/>
</dbReference>
<evidence type="ECO:0000256" key="7">
    <source>
        <dbReference type="ARBA" id="ARBA00022801"/>
    </source>
</evidence>
<dbReference type="InterPro" id="IPR011013">
    <property type="entry name" value="Gal_mutarotase_sf_dom"/>
</dbReference>
<feature type="domain" description="Glycosyl hydrolase family 31 C-terminal" evidence="18">
    <location>
        <begin position="653"/>
        <end position="739"/>
    </location>
</feature>
<dbReference type="OrthoDB" id="5839090at2759"/>
<evidence type="ECO:0000256" key="9">
    <source>
        <dbReference type="ARBA" id="ARBA00023277"/>
    </source>
</evidence>
<feature type="domain" description="Glycoside hydrolase family 31 N-terminal" evidence="17">
    <location>
        <begin position="86"/>
        <end position="220"/>
    </location>
</feature>
<dbReference type="EMBL" id="HF935302">
    <property type="protein sequence ID" value="CCX06613.1"/>
    <property type="molecule type" value="Genomic_DNA"/>
</dbReference>
<dbReference type="SUPFAM" id="SSF74650">
    <property type="entry name" value="Galactose mutarotase-like"/>
    <property type="match status" value="1"/>
</dbReference>
<evidence type="ECO:0000256" key="11">
    <source>
        <dbReference type="ARBA" id="ARBA00023316"/>
    </source>
</evidence>
<name>U4L2Y1_PYROM</name>
<evidence type="ECO:0000313" key="19">
    <source>
        <dbReference type="EMBL" id="CCX06613.1"/>
    </source>
</evidence>
<keyword evidence="7 14" id="KW-0378">Hydrolase</keyword>
<comment type="function">
    <text evidence="13">Glucosidase involved in the degradation of cellulosic biomass. Has both alpha- and beta-glucosidase activity.</text>
</comment>
<evidence type="ECO:0000256" key="6">
    <source>
        <dbReference type="ARBA" id="ARBA00022729"/>
    </source>
</evidence>
<keyword evidence="5" id="KW-0964">Secreted</keyword>
<evidence type="ECO:0000259" key="16">
    <source>
        <dbReference type="Pfam" id="PF01055"/>
    </source>
</evidence>
<evidence type="ECO:0000256" key="4">
    <source>
        <dbReference type="ARBA" id="ARBA00007806"/>
    </source>
</evidence>
<feature type="chain" id="PRO_5004651064" evidence="15">
    <location>
        <begin position="23"/>
        <end position="842"/>
    </location>
</feature>
<dbReference type="OMA" id="NYTASPF"/>
<dbReference type="GO" id="GO:0005576">
    <property type="term" value="C:extracellular region"/>
    <property type="evidence" value="ECO:0007669"/>
    <property type="project" value="UniProtKB-SubCell"/>
</dbReference>
<dbReference type="CDD" id="cd06602">
    <property type="entry name" value="GH31_MGAM_SI_GAA"/>
    <property type="match status" value="1"/>
</dbReference>
<evidence type="ECO:0000256" key="10">
    <source>
        <dbReference type="ARBA" id="ARBA00023295"/>
    </source>
</evidence>
<dbReference type="Pfam" id="PF21365">
    <property type="entry name" value="Glyco_hydro_31_3rd"/>
    <property type="match status" value="1"/>
</dbReference>
<dbReference type="Gene3D" id="3.20.20.80">
    <property type="entry name" value="Glycosidases"/>
    <property type="match status" value="1"/>
</dbReference>